<evidence type="ECO:0000313" key="10">
    <source>
        <dbReference type="EMBL" id="MBR0561694.1"/>
    </source>
</evidence>
<feature type="chain" id="PRO_5042774146" evidence="8">
    <location>
        <begin position="25"/>
        <end position="327"/>
    </location>
</feature>
<keyword evidence="8" id="KW-0732">Signal</keyword>
<keyword evidence="6 7" id="KW-0961">Cell wall biogenesis/degradation</keyword>
<dbReference type="InterPro" id="IPR036366">
    <property type="entry name" value="PGBDSf"/>
</dbReference>
<dbReference type="GO" id="GO:0008360">
    <property type="term" value="P:regulation of cell shape"/>
    <property type="evidence" value="ECO:0007669"/>
    <property type="project" value="UniProtKB-UniRule"/>
</dbReference>
<evidence type="ECO:0000313" key="12">
    <source>
        <dbReference type="Proteomes" id="UP000675747"/>
    </source>
</evidence>
<dbReference type="InterPro" id="IPR005490">
    <property type="entry name" value="LD_TPept_cat_dom"/>
</dbReference>
<dbReference type="UniPathway" id="UPA00219"/>
<accession>A0A8J7VRP5</accession>
<evidence type="ECO:0000256" key="6">
    <source>
        <dbReference type="ARBA" id="ARBA00023316"/>
    </source>
</evidence>
<comment type="similarity">
    <text evidence="2">Belongs to the YkuD family.</text>
</comment>
<evidence type="ECO:0000259" key="9">
    <source>
        <dbReference type="PROSITE" id="PS52029"/>
    </source>
</evidence>
<evidence type="ECO:0000256" key="4">
    <source>
        <dbReference type="ARBA" id="ARBA00022960"/>
    </source>
</evidence>
<feature type="domain" description="L,D-TPase catalytic" evidence="9">
    <location>
        <begin position="193"/>
        <end position="326"/>
    </location>
</feature>
<dbReference type="GO" id="GO:0071972">
    <property type="term" value="F:peptidoglycan L,D-transpeptidase activity"/>
    <property type="evidence" value="ECO:0007669"/>
    <property type="project" value="TreeGrafter"/>
</dbReference>
<dbReference type="AlphaFoldDB" id="A0A8J7VRP5"/>
<dbReference type="InterPro" id="IPR050979">
    <property type="entry name" value="LD-transpeptidase"/>
</dbReference>
<dbReference type="InterPro" id="IPR038063">
    <property type="entry name" value="Transpep_catalytic_dom"/>
</dbReference>
<dbReference type="PANTHER" id="PTHR30582:SF30">
    <property type="entry name" value="BLR4375 PROTEIN"/>
    <property type="match status" value="1"/>
</dbReference>
<comment type="pathway">
    <text evidence="1 7">Cell wall biogenesis; peptidoglycan biosynthesis.</text>
</comment>
<reference evidence="10" key="2">
    <citation type="submission" date="2021-04" db="EMBL/GenBank/DDBJ databases">
        <authorList>
            <person name="Karlyshev A.V."/>
        </authorList>
    </citation>
    <scope>NUCLEOTIDE SEQUENCE</scope>
    <source>
        <strain evidence="10">LMG 29479</strain>
    </source>
</reference>
<dbReference type="GO" id="GO:0071555">
    <property type="term" value="P:cell wall organization"/>
    <property type="evidence" value="ECO:0007669"/>
    <property type="project" value="UniProtKB-UniRule"/>
</dbReference>
<dbReference type="GO" id="GO:0018104">
    <property type="term" value="P:peptidoglycan-protein cross-linking"/>
    <property type="evidence" value="ECO:0007669"/>
    <property type="project" value="TreeGrafter"/>
</dbReference>
<evidence type="ECO:0000256" key="7">
    <source>
        <dbReference type="PROSITE-ProRule" id="PRU01373"/>
    </source>
</evidence>
<dbReference type="InterPro" id="IPR036365">
    <property type="entry name" value="PGBD-like_sf"/>
</dbReference>
<sequence length="327" mass="34068">MPLLRPILTAVLLMPLALPIAAQPAPPTPGFDAAAVDAAGEGPVDDGAEGPVVLRAQVLLDRARFSPGEIDGRYGSNMRRAIEGFQRSRDLPVSGEVDAATWAALDDGAPALADYTVAEADVTGPFRPLPEGMMARADMDGLGYESAAEALGERFHVAPAVLEALNPGADLATAGTVLRVPNVVGVPPLPEIESVEVSAGDSVLRLRDAQGAVVAQFPASSGSEHDPLPIGEWTINGVGREPVFEYDPSLFHDADPGDREATLPPGPNNPVGPVWVDLSKPHYGIHGTPEPAHVGKTQSHGCIRLTNWSAQTVADAVRPGMTAELVP</sequence>
<reference evidence="11 12" key="1">
    <citation type="journal article" date="2021" name="Microbiol. Resour. Announc.">
        <title>Draft Genome Sequence of Coralloluteibacterium stylophorae LMG 29479T.</title>
        <authorList>
            <person name="Karlyshev A.V."/>
            <person name="Kudryashova E.B."/>
            <person name="Ariskina E.V."/>
            <person name="Conroy A.P."/>
            <person name="Abidueva E.Y."/>
        </authorList>
    </citation>
    <scope>NUCLEOTIDE SEQUENCE [LARGE SCALE GENOMIC DNA]</scope>
    <source>
        <strain evidence="11 12">LMG 29479</strain>
    </source>
</reference>
<dbReference type="RefSeq" id="WP_211925662.1">
    <property type="nucleotide sequence ID" value="NZ_JAGQFT020000008.1"/>
</dbReference>
<keyword evidence="3" id="KW-0808">Transferase</keyword>
<dbReference type="GO" id="GO:0016740">
    <property type="term" value="F:transferase activity"/>
    <property type="evidence" value="ECO:0007669"/>
    <property type="project" value="UniProtKB-KW"/>
</dbReference>
<gene>
    <name evidence="11" type="ORF">KB893_012540</name>
    <name evidence="10" type="ORF">KB893_04050</name>
</gene>
<dbReference type="Pfam" id="PF03734">
    <property type="entry name" value="YkuD"/>
    <property type="match status" value="1"/>
</dbReference>
<evidence type="ECO:0000256" key="1">
    <source>
        <dbReference type="ARBA" id="ARBA00004752"/>
    </source>
</evidence>
<feature type="active site" description="Nucleophile" evidence="7">
    <location>
        <position position="302"/>
    </location>
</feature>
<dbReference type="Gene3D" id="1.10.101.10">
    <property type="entry name" value="PGBD-like superfamily/PGBD"/>
    <property type="match status" value="1"/>
</dbReference>
<dbReference type="Pfam" id="PF01471">
    <property type="entry name" value="PG_binding_1"/>
    <property type="match status" value="1"/>
</dbReference>
<dbReference type="InterPro" id="IPR002477">
    <property type="entry name" value="Peptidoglycan-bd-like"/>
</dbReference>
<evidence type="ECO:0000256" key="5">
    <source>
        <dbReference type="ARBA" id="ARBA00022984"/>
    </source>
</evidence>
<dbReference type="Proteomes" id="UP000675747">
    <property type="component" value="Unassembled WGS sequence"/>
</dbReference>
<dbReference type="GO" id="GO:0005576">
    <property type="term" value="C:extracellular region"/>
    <property type="evidence" value="ECO:0007669"/>
    <property type="project" value="TreeGrafter"/>
</dbReference>
<dbReference type="EMBL" id="JAGQFT020000008">
    <property type="protein sequence ID" value="MBS7457958.1"/>
    <property type="molecule type" value="Genomic_DNA"/>
</dbReference>
<evidence type="ECO:0000256" key="3">
    <source>
        <dbReference type="ARBA" id="ARBA00022679"/>
    </source>
</evidence>
<name>A0A8J7VRP5_9GAMM</name>
<dbReference type="PANTHER" id="PTHR30582">
    <property type="entry name" value="L,D-TRANSPEPTIDASE"/>
    <property type="match status" value="1"/>
</dbReference>
<proteinExistence type="inferred from homology"/>
<keyword evidence="12" id="KW-1185">Reference proteome</keyword>
<evidence type="ECO:0000256" key="2">
    <source>
        <dbReference type="ARBA" id="ARBA00005992"/>
    </source>
</evidence>
<comment type="caution">
    <text evidence="10">The sequence shown here is derived from an EMBL/GenBank/DDBJ whole genome shotgun (WGS) entry which is preliminary data.</text>
</comment>
<dbReference type="PROSITE" id="PS52029">
    <property type="entry name" value="LD_TPASE"/>
    <property type="match status" value="1"/>
</dbReference>
<dbReference type="Gene3D" id="2.40.440.10">
    <property type="entry name" value="L,D-transpeptidase catalytic domain-like"/>
    <property type="match status" value="1"/>
</dbReference>
<evidence type="ECO:0000256" key="8">
    <source>
        <dbReference type="SAM" id="SignalP"/>
    </source>
</evidence>
<dbReference type="CDD" id="cd16913">
    <property type="entry name" value="YkuD_like"/>
    <property type="match status" value="1"/>
</dbReference>
<feature type="active site" description="Proton donor/acceptor" evidence="7">
    <location>
        <position position="286"/>
    </location>
</feature>
<feature type="signal peptide" evidence="8">
    <location>
        <begin position="1"/>
        <end position="24"/>
    </location>
</feature>
<keyword evidence="5 7" id="KW-0573">Peptidoglycan synthesis</keyword>
<organism evidence="10">
    <name type="scientific">Coralloluteibacterium stylophorae</name>
    <dbReference type="NCBI Taxonomy" id="1776034"/>
    <lineage>
        <taxon>Bacteria</taxon>
        <taxon>Pseudomonadati</taxon>
        <taxon>Pseudomonadota</taxon>
        <taxon>Gammaproteobacteria</taxon>
        <taxon>Lysobacterales</taxon>
        <taxon>Lysobacteraceae</taxon>
        <taxon>Coralloluteibacterium</taxon>
    </lineage>
</organism>
<dbReference type="SUPFAM" id="SSF141523">
    <property type="entry name" value="L,D-transpeptidase catalytic domain-like"/>
    <property type="match status" value="1"/>
</dbReference>
<dbReference type="SUPFAM" id="SSF47090">
    <property type="entry name" value="PGBD-like"/>
    <property type="match status" value="1"/>
</dbReference>
<dbReference type="EMBL" id="JAGQFT010000018">
    <property type="protein sequence ID" value="MBR0561694.1"/>
    <property type="molecule type" value="Genomic_DNA"/>
</dbReference>
<keyword evidence="4 7" id="KW-0133">Cell shape</keyword>
<protein>
    <submittedName>
        <fullName evidence="10">Murein L,D-transpeptidase</fullName>
    </submittedName>
</protein>
<evidence type="ECO:0000313" key="11">
    <source>
        <dbReference type="EMBL" id="MBS7457958.1"/>
    </source>
</evidence>